<feature type="non-terminal residue" evidence="1">
    <location>
        <position position="1"/>
    </location>
</feature>
<reference evidence="1 2" key="1">
    <citation type="journal article" date="2018" name="Front. Plant Sci.">
        <title>Red Clover (Trifolium pratense) and Zigzag Clover (T. medium) - A Picture of Genomic Similarities and Differences.</title>
        <authorList>
            <person name="Dluhosova J."/>
            <person name="Istvanek J."/>
            <person name="Nedelnik J."/>
            <person name="Repkova J."/>
        </authorList>
    </citation>
    <scope>NUCLEOTIDE SEQUENCE [LARGE SCALE GENOMIC DNA]</scope>
    <source>
        <strain evidence="2">cv. 10/8</strain>
        <tissue evidence="1">Leaf</tissue>
    </source>
</reference>
<evidence type="ECO:0000313" key="1">
    <source>
        <dbReference type="EMBL" id="MCI98108.1"/>
    </source>
</evidence>
<dbReference type="AlphaFoldDB" id="A0A392WBQ5"/>
<dbReference type="EMBL" id="LXQA011464244">
    <property type="protein sequence ID" value="MCI98108.1"/>
    <property type="molecule type" value="Genomic_DNA"/>
</dbReference>
<comment type="caution">
    <text evidence="1">The sequence shown here is derived from an EMBL/GenBank/DDBJ whole genome shotgun (WGS) entry which is preliminary data.</text>
</comment>
<proteinExistence type="predicted"/>
<dbReference type="Proteomes" id="UP000265520">
    <property type="component" value="Unassembled WGS sequence"/>
</dbReference>
<organism evidence="1 2">
    <name type="scientific">Trifolium medium</name>
    <dbReference type="NCBI Taxonomy" id="97028"/>
    <lineage>
        <taxon>Eukaryota</taxon>
        <taxon>Viridiplantae</taxon>
        <taxon>Streptophyta</taxon>
        <taxon>Embryophyta</taxon>
        <taxon>Tracheophyta</taxon>
        <taxon>Spermatophyta</taxon>
        <taxon>Magnoliopsida</taxon>
        <taxon>eudicotyledons</taxon>
        <taxon>Gunneridae</taxon>
        <taxon>Pentapetalae</taxon>
        <taxon>rosids</taxon>
        <taxon>fabids</taxon>
        <taxon>Fabales</taxon>
        <taxon>Fabaceae</taxon>
        <taxon>Papilionoideae</taxon>
        <taxon>50 kb inversion clade</taxon>
        <taxon>NPAAA clade</taxon>
        <taxon>Hologalegina</taxon>
        <taxon>IRL clade</taxon>
        <taxon>Trifolieae</taxon>
        <taxon>Trifolium</taxon>
    </lineage>
</organism>
<name>A0A392WBQ5_9FABA</name>
<sequence length="38" mass="4156">RCAVVEDSAVDSLGQWRVAQIVVARCADSPVLDGAWRR</sequence>
<accession>A0A392WBQ5</accession>
<protein>
    <submittedName>
        <fullName evidence="1">Uncharacterized protein</fullName>
    </submittedName>
</protein>
<keyword evidence="2" id="KW-1185">Reference proteome</keyword>
<evidence type="ECO:0000313" key="2">
    <source>
        <dbReference type="Proteomes" id="UP000265520"/>
    </source>
</evidence>